<evidence type="ECO:0000256" key="8">
    <source>
        <dbReference type="SAM" id="MobiDB-lite"/>
    </source>
</evidence>
<reference evidence="10 11" key="1">
    <citation type="submission" date="2020-08" db="EMBL/GenBank/DDBJ databases">
        <title>Genomic Encyclopedia of Type Strains, Phase IV (KMG-IV): sequencing the most valuable type-strain genomes for metagenomic binning, comparative biology and taxonomic classification.</title>
        <authorList>
            <person name="Goeker M."/>
        </authorList>
    </citation>
    <scope>NUCLEOTIDE SEQUENCE [LARGE SCALE GENOMIC DNA]</scope>
    <source>
        <strain evidence="10 11">DSM 5895</strain>
    </source>
</reference>
<dbReference type="GO" id="GO:0005886">
    <property type="term" value="C:plasma membrane"/>
    <property type="evidence" value="ECO:0007669"/>
    <property type="project" value="UniProtKB-SubCell"/>
</dbReference>
<dbReference type="SMART" id="SM00382">
    <property type="entry name" value="AAA"/>
    <property type="match status" value="1"/>
</dbReference>
<dbReference type="PANTHER" id="PTHR43297:SF2">
    <property type="entry name" value="DIPEPTIDE TRANSPORT ATP-BINDING PROTEIN DPPD"/>
    <property type="match status" value="1"/>
</dbReference>
<dbReference type="EMBL" id="JACICD010000001">
    <property type="protein sequence ID" value="MBB3770029.1"/>
    <property type="molecule type" value="Genomic_DNA"/>
</dbReference>
<keyword evidence="4" id="KW-1003">Cell membrane</keyword>
<dbReference type="InterPro" id="IPR003439">
    <property type="entry name" value="ABC_transporter-like_ATP-bd"/>
</dbReference>
<feature type="region of interest" description="Disordered" evidence="8">
    <location>
        <begin position="256"/>
        <end position="281"/>
    </location>
</feature>
<evidence type="ECO:0000256" key="4">
    <source>
        <dbReference type="ARBA" id="ARBA00022475"/>
    </source>
</evidence>
<dbReference type="InterPro" id="IPR017871">
    <property type="entry name" value="ABC_transporter-like_CS"/>
</dbReference>
<keyword evidence="11" id="KW-1185">Reference proteome</keyword>
<comment type="caution">
    <text evidence="10">The sequence shown here is derived from an EMBL/GenBank/DDBJ whole genome shotgun (WGS) entry which is preliminary data.</text>
</comment>
<keyword evidence="6 10" id="KW-0067">ATP-binding</keyword>
<keyword evidence="5" id="KW-0547">Nucleotide-binding</keyword>
<protein>
    <submittedName>
        <fullName evidence="10">Peptide/nickel transport system ATP-binding protein</fullName>
    </submittedName>
</protein>
<dbReference type="GO" id="GO:0055085">
    <property type="term" value="P:transmembrane transport"/>
    <property type="evidence" value="ECO:0007669"/>
    <property type="project" value="UniProtKB-ARBA"/>
</dbReference>
<evidence type="ECO:0000256" key="2">
    <source>
        <dbReference type="ARBA" id="ARBA00005417"/>
    </source>
</evidence>
<sequence>MSPSLLEVRELSIGFAAARGVVSAVERLSFDIAPGETLALVGESGCGKTVTGLSLMGLLPSARIGGSARLAGQEVLGLTPRQRRKHRGAPIAMVFQDPLTSLNPVMTIGAQLVEAIRADRPVSRREAADYALHLLERVRIPAPRQRLGEYPHRLSGGMRQRVVIALALAQRPALLIADEPTTALDVTIQAQILQLLLELKNENGMALLLITHDLAVVSETADRVLVMRHGQAVEEQPVIPFFEAPRHPYSRGLIAARPQPRPRFGPRPRLPELVDSGEFAG</sequence>
<dbReference type="PANTHER" id="PTHR43297">
    <property type="entry name" value="OLIGOPEPTIDE TRANSPORT ATP-BINDING PROTEIN APPD"/>
    <property type="match status" value="1"/>
</dbReference>
<evidence type="ECO:0000259" key="9">
    <source>
        <dbReference type="PROSITE" id="PS50893"/>
    </source>
</evidence>
<dbReference type="Proteomes" id="UP000533469">
    <property type="component" value="Unassembled WGS sequence"/>
</dbReference>
<dbReference type="PROSITE" id="PS50893">
    <property type="entry name" value="ABC_TRANSPORTER_2"/>
    <property type="match status" value="1"/>
</dbReference>
<proteinExistence type="inferred from homology"/>
<keyword evidence="7" id="KW-0472">Membrane</keyword>
<evidence type="ECO:0000256" key="7">
    <source>
        <dbReference type="ARBA" id="ARBA00023136"/>
    </source>
</evidence>
<keyword evidence="3" id="KW-0813">Transport</keyword>
<dbReference type="PROSITE" id="PS00211">
    <property type="entry name" value="ABC_TRANSPORTER_1"/>
    <property type="match status" value="1"/>
</dbReference>
<feature type="domain" description="ABC transporter" evidence="9">
    <location>
        <begin position="8"/>
        <end position="254"/>
    </location>
</feature>
<dbReference type="AlphaFoldDB" id="A0A839Z330"/>
<comment type="subcellular location">
    <subcellularLocation>
        <location evidence="1">Cell inner membrane</location>
        <topology evidence="1">Peripheral membrane protein</topology>
    </subcellularLocation>
</comment>
<evidence type="ECO:0000256" key="3">
    <source>
        <dbReference type="ARBA" id="ARBA00022448"/>
    </source>
</evidence>
<dbReference type="GO" id="GO:0005524">
    <property type="term" value="F:ATP binding"/>
    <property type="evidence" value="ECO:0007669"/>
    <property type="project" value="UniProtKB-KW"/>
</dbReference>
<accession>A0A839Z330</accession>
<evidence type="ECO:0000256" key="6">
    <source>
        <dbReference type="ARBA" id="ARBA00022840"/>
    </source>
</evidence>
<dbReference type="Gene3D" id="3.40.50.300">
    <property type="entry name" value="P-loop containing nucleotide triphosphate hydrolases"/>
    <property type="match status" value="1"/>
</dbReference>
<dbReference type="SUPFAM" id="SSF52540">
    <property type="entry name" value="P-loop containing nucleoside triphosphate hydrolases"/>
    <property type="match status" value="1"/>
</dbReference>
<evidence type="ECO:0000256" key="5">
    <source>
        <dbReference type="ARBA" id="ARBA00022741"/>
    </source>
</evidence>
<evidence type="ECO:0000313" key="11">
    <source>
        <dbReference type="Proteomes" id="UP000533469"/>
    </source>
</evidence>
<organism evidence="10 11">
    <name type="scientific">Ancylobacter tetraedralis</name>
    <dbReference type="NCBI Taxonomy" id="217068"/>
    <lineage>
        <taxon>Bacteria</taxon>
        <taxon>Pseudomonadati</taxon>
        <taxon>Pseudomonadota</taxon>
        <taxon>Alphaproteobacteria</taxon>
        <taxon>Hyphomicrobiales</taxon>
        <taxon>Xanthobacteraceae</taxon>
        <taxon>Ancylobacter</taxon>
    </lineage>
</organism>
<dbReference type="InterPro" id="IPR050388">
    <property type="entry name" value="ABC_Ni/Peptide_Import"/>
</dbReference>
<evidence type="ECO:0000256" key="1">
    <source>
        <dbReference type="ARBA" id="ARBA00004417"/>
    </source>
</evidence>
<gene>
    <name evidence="10" type="ORF">FHS55_000615</name>
</gene>
<dbReference type="RefSeq" id="WP_183188187.1">
    <property type="nucleotide sequence ID" value="NZ_JACICD010000001.1"/>
</dbReference>
<dbReference type="GO" id="GO:0016887">
    <property type="term" value="F:ATP hydrolysis activity"/>
    <property type="evidence" value="ECO:0007669"/>
    <property type="project" value="InterPro"/>
</dbReference>
<name>A0A839Z330_9HYPH</name>
<dbReference type="InterPro" id="IPR027417">
    <property type="entry name" value="P-loop_NTPase"/>
</dbReference>
<dbReference type="FunFam" id="3.40.50.300:FF:000016">
    <property type="entry name" value="Oligopeptide ABC transporter ATP-binding component"/>
    <property type="match status" value="1"/>
</dbReference>
<dbReference type="InterPro" id="IPR003593">
    <property type="entry name" value="AAA+_ATPase"/>
</dbReference>
<comment type="similarity">
    <text evidence="2">Belongs to the ABC transporter superfamily.</text>
</comment>
<dbReference type="Pfam" id="PF00005">
    <property type="entry name" value="ABC_tran"/>
    <property type="match status" value="1"/>
</dbReference>
<evidence type="ECO:0000313" key="10">
    <source>
        <dbReference type="EMBL" id="MBB3770029.1"/>
    </source>
</evidence>
<dbReference type="CDD" id="cd03257">
    <property type="entry name" value="ABC_NikE_OppD_transporters"/>
    <property type="match status" value="1"/>
</dbReference>